<reference evidence="1" key="1">
    <citation type="submission" date="2023-03" db="EMBL/GenBank/DDBJ databases">
        <title>Massive genome expansion in bonnet fungi (Mycena s.s.) driven by repeated elements and novel gene families across ecological guilds.</title>
        <authorList>
            <consortium name="Lawrence Berkeley National Laboratory"/>
            <person name="Harder C.B."/>
            <person name="Miyauchi S."/>
            <person name="Viragh M."/>
            <person name="Kuo A."/>
            <person name="Thoen E."/>
            <person name="Andreopoulos B."/>
            <person name="Lu D."/>
            <person name="Skrede I."/>
            <person name="Drula E."/>
            <person name="Henrissat B."/>
            <person name="Morin E."/>
            <person name="Kohler A."/>
            <person name="Barry K."/>
            <person name="LaButti K."/>
            <person name="Morin E."/>
            <person name="Salamov A."/>
            <person name="Lipzen A."/>
            <person name="Mereny Z."/>
            <person name="Hegedus B."/>
            <person name="Baldrian P."/>
            <person name="Stursova M."/>
            <person name="Weitz H."/>
            <person name="Taylor A."/>
            <person name="Grigoriev I.V."/>
            <person name="Nagy L.G."/>
            <person name="Martin F."/>
            <person name="Kauserud H."/>
        </authorList>
    </citation>
    <scope>NUCLEOTIDE SEQUENCE</scope>
    <source>
        <strain evidence="1">9284</strain>
    </source>
</reference>
<accession>A0AAD7CBH3</accession>
<keyword evidence="2" id="KW-1185">Reference proteome</keyword>
<protein>
    <submittedName>
        <fullName evidence="1">Uncharacterized protein</fullName>
    </submittedName>
</protein>
<dbReference type="InterPro" id="IPR011008">
    <property type="entry name" value="Dimeric_a/b-barrel"/>
</dbReference>
<sequence length="233" mass="26754">MALHVTRPAQALIFAYIDIGSNVEESAVNDWYDNEQAPRRLDVPGFIATSRYKAVDGQSPGWLNICDIETPGVIYTKAYIDLKDKSSDNEKLVLSKIEATSRRLCVPIATYTHPGYVENAPPSKYILTVGLEVTPEGEDELNEWYEVEHMDLLSKIPGWQRGRRFKVMDAFQTGTFADKPVFKYLAIHEFDNADFKETEEFKHASSTEWRTRVFQKVTGRDARTFELQKRHKN</sequence>
<organism evidence="1 2">
    <name type="scientific">Roridomyces roridus</name>
    <dbReference type="NCBI Taxonomy" id="1738132"/>
    <lineage>
        <taxon>Eukaryota</taxon>
        <taxon>Fungi</taxon>
        <taxon>Dikarya</taxon>
        <taxon>Basidiomycota</taxon>
        <taxon>Agaricomycotina</taxon>
        <taxon>Agaricomycetes</taxon>
        <taxon>Agaricomycetidae</taxon>
        <taxon>Agaricales</taxon>
        <taxon>Marasmiineae</taxon>
        <taxon>Mycenaceae</taxon>
        <taxon>Roridomyces</taxon>
    </lineage>
</organism>
<evidence type="ECO:0000313" key="2">
    <source>
        <dbReference type="Proteomes" id="UP001221142"/>
    </source>
</evidence>
<dbReference type="Proteomes" id="UP001221142">
    <property type="component" value="Unassembled WGS sequence"/>
</dbReference>
<comment type="caution">
    <text evidence="1">The sequence shown here is derived from an EMBL/GenBank/DDBJ whole genome shotgun (WGS) entry which is preliminary data.</text>
</comment>
<dbReference type="EMBL" id="JARKIF010000003">
    <property type="protein sequence ID" value="KAJ7644347.1"/>
    <property type="molecule type" value="Genomic_DNA"/>
</dbReference>
<name>A0AAD7CBH3_9AGAR</name>
<dbReference type="SUPFAM" id="SSF54909">
    <property type="entry name" value="Dimeric alpha+beta barrel"/>
    <property type="match status" value="1"/>
</dbReference>
<proteinExistence type="predicted"/>
<dbReference type="AlphaFoldDB" id="A0AAD7CBH3"/>
<evidence type="ECO:0000313" key="1">
    <source>
        <dbReference type="EMBL" id="KAJ7644347.1"/>
    </source>
</evidence>
<gene>
    <name evidence="1" type="ORF">FB45DRAFT_1053123</name>
</gene>